<keyword evidence="9" id="KW-0436">Ligase</keyword>
<dbReference type="InterPro" id="IPR000608">
    <property type="entry name" value="UBC"/>
</dbReference>
<dbReference type="SUPFAM" id="SSF57850">
    <property type="entry name" value="RING/U-box"/>
    <property type="match status" value="1"/>
</dbReference>
<keyword evidence="3" id="KW-0862">Zinc</keyword>
<reference evidence="7" key="1">
    <citation type="submission" date="2022-10" db="EMBL/GenBank/DDBJ databases">
        <authorList>
            <person name="Chen Y."/>
            <person name="Dougan E. K."/>
            <person name="Chan C."/>
            <person name="Rhodes N."/>
            <person name="Thang M."/>
        </authorList>
    </citation>
    <scope>NUCLEOTIDE SEQUENCE</scope>
</reference>
<keyword evidence="4" id="KW-0812">Transmembrane</keyword>
<gene>
    <name evidence="7" type="ORF">C1SCF055_LOCUS908</name>
</gene>
<evidence type="ECO:0000259" key="5">
    <source>
        <dbReference type="PROSITE" id="PS50127"/>
    </source>
</evidence>
<dbReference type="SMART" id="SM00744">
    <property type="entry name" value="RINGv"/>
    <property type="match status" value="1"/>
</dbReference>
<dbReference type="OrthoDB" id="1158011at2759"/>
<dbReference type="AlphaFoldDB" id="A0A9P1FDS4"/>
<name>A0A9P1FDS4_9DINO</name>
<accession>A0A9P1FDS4</accession>
<keyword evidence="4" id="KW-0472">Membrane</keyword>
<dbReference type="InterPro" id="IPR016135">
    <property type="entry name" value="UBQ-conjugating_enzyme/RWD"/>
</dbReference>
<dbReference type="SUPFAM" id="SSF54495">
    <property type="entry name" value="UBC-like"/>
    <property type="match status" value="1"/>
</dbReference>
<dbReference type="FunFam" id="3.10.110.10:FF:000109">
    <property type="entry name" value="Ubiquitin-conjugating enzyme E2 J2-like"/>
    <property type="match status" value="1"/>
</dbReference>
<evidence type="ECO:0000313" key="7">
    <source>
        <dbReference type="EMBL" id="CAI3972318.1"/>
    </source>
</evidence>
<feature type="domain" description="RING-CH-type" evidence="6">
    <location>
        <begin position="183"/>
        <end position="249"/>
    </location>
</feature>
<dbReference type="Pfam" id="PF12906">
    <property type="entry name" value="RINGv"/>
    <property type="match status" value="1"/>
</dbReference>
<feature type="domain" description="UBC core" evidence="5">
    <location>
        <begin position="11"/>
        <end position="163"/>
    </location>
</feature>
<dbReference type="EMBL" id="CAMXCT020000002">
    <property type="protein sequence ID" value="CAL1125693.1"/>
    <property type="molecule type" value="Genomic_DNA"/>
</dbReference>
<feature type="transmembrane region" description="Helical" evidence="4">
    <location>
        <begin position="300"/>
        <end position="323"/>
    </location>
</feature>
<dbReference type="CDD" id="cd16495">
    <property type="entry name" value="RING_CH-C4HC3_MARCH"/>
    <property type="match status" value="1"/>
</dbReference>
<evidence type="ECO:0000313" key="8">
    <source>
        <dbReference type="EMBL" id="CAL1125693.1"/>
    </source>
</evidence>
<evidence type="ECO:0000256" key="1">
    <source>
        <dbReference type="ARBA" id="ARBA00022723"/>
    </source>
</evidence>
<dbReference type="PROSITE" id="PS51292">
    <property type="entry name" value="ZF_RING_CH"/>
    <property type="match status" value="1"/>
</dbReference>
<proteinExistence type="predicted"/>
<sequence>MEAQSASATATSVRRLRRELQLIQQSPNSQVAVKPSSSSLLEWHFALHSLPADTPYSSGCYHGRLLFPANYPHAPPTVVMVTPSGRLEVGCRLCLSMTDFHPESWNPAWSVDTILTGLLSFFLSDSESGYGSVQSSDEQRRQLARSSWAHNATDPDFVQLFPELMEPPERRASTAQGSSQERAAHMQARECWICRDVGSEPLIHPCACRGSMSGVHASCVEQWMRHQRQAGGGGSRPRCSICREAYLGQEVRPGLSSFVFHYASDFGGQLIRSALLVAMLLGFQDCWRGKEAALPLPASIAFILMFGCVILHKFAVLAASLPLHRPPPRSPRAQRFHTSDPQKLARNSAEALTTICVLAVWYMRGELPFVAFLPFGIVGVCFVLASSCLIAGLSDSLFPVS</sequence>
<dbReference type="Proteomes" id="UP001152797">
    <property type="component" value="Unassembled WGS sequence"/>
</dbReference>
<evidence type="ECO:0000256" key="4">
    <source>
        <dbReference type="SAM" id="Phobius"/>
    </source>
</evidence>
<evidence type="ECO:0000259" key="6">
    <source>
        <dbReference type="PROSITE" id="PS51292"/>
    </source>
</evidence>
<dbReference type="Pfam" id="PF00179">
    <property type="entry name" value="UQ_con"/>
    <property type="match status" value="1"/>
</dbReference>
<dbReference type="Gene3D" id="3.10.110.10">
    <property type="entry name" value="Ubiquitin Conjugating Enzyme"/>
    <property type="match status" value="1"/>
</dbReference>
<dbReference type="Gene3D" id="3.30.40.10">
    <property type="entry name" value="Zinc/RING finger domain, C3HC4 (zinc finger)"/>
    <property type="match status" value="1"/>
</dbReference>
<feature type="transmembrane region" description="Helical" evidence="4">
    <location>
        <begin position="369"/>
        <end position="393"/>
    </location>
</feature>
<dbReference type="InterPro" id="IPR050113">
    <property type="entry name" value="Ub_conjugating_enzyme"/>
</dbReference>
<evidence type="ECO:0000256" key="2">
    <source>
        <dbReference type="ARBA" id="ARBA00022771"/>
    </source>
</evidence>
<evidence type="ECO:0000313" key="9">
    <source>
        <dbReference type="EMBL" id="CAL4759630.1"/>
    </source>
</evidence>
<comment type="caution">
    <text evidence="7">The sequence shown here is derived from an EMBL/GenBank/DDBJ whole genome shotgun (WGS) entry which is preliminary data.</text>
</comment>
<dbReference type="GO" id="GO:0016874">
    <property type="term" value="F:ligase activity"/>
    <property type="evidence" value="ECO:0007669"/>
    <property type="project" value="UniProtKB-KW"/>
</dbReference>
<keyword evidence="10" id="KW-1185">Reference proteome</keyword>
<keyword evidence="1" id="KW-0479">Metal-binding</keyword>
<dbReference type="InterPro" id="IPR011016">
    <property type="entry name" value="Znf_RING-CH"/>
</dbReference>
<dbReference type="GO" id="GO:0008270">
    <property type="term" value="F:zinc ion binding"/>
    <property type="evidence" value="ECO:0007669"/>
    <property type="project" value="UniProtKB-KW"/>
</dbReference>
<dbReference type="EMBL" id="CAMXCT030000002">
    <property type="protein sequence ID" value="CAL4759630.1"/>
    <property type="molecule type" value="Genomic_DNA"/>
</dbReference>
<protein>
    <submittedName>
        <fullName evidence="9">Ubiquitin-conjugating enzyme E2 6 (E 2 ubiquitin-conjugating enzyme 6) (Ubiquitin carrier protein UBC6) (Ubiquitin-protein ligase UBC6)</fullName>
    </submittedName>
</protein>
<dbReference type="EMBL" id="CAMXCT010000002">
    <property type="protein sequence ID" value="CAI3972318.1"/>
    <property type="molecule type" value="Genomic_DNA"/>
</dbReference>
<evidence type="ECO:0000256" key="3">
    <source>
        <dbReference type="ARBA" id="ARBA00022833"/>
    </source>
</evidence>
<dbReference type="SMART" id="SM00212">
    <property type="entry name" value="UBCc"/>
    <property type="match status" value="1"/>
</dbReference>
<dbReference type="PROSITE" id="PS50127">
    <property type="entry name" value="UBC_2"/>
    <property type="match status" value="1"/>
</dbReference>
<dbReference type="PANTHER" id="PTHR24067">
    <property type="entry name" value="UBIQUITIN-CONJUGATING ENZYME E2"/>
    <property type="match status" value="1"/>
</dbReference>
<dbReference type="InterPro" id="IPR013083">
    <property type="entry name" value="Znf_RING/FYVE/PHD"/>
</dbReference>
<dbReference type="CDD" id="cd23799">
    <property type="entry name" value="UBCc_UBE2J"/>
    <property type="match status" value="1"/>
</dbReference>
<keyword evidence="2" id="KW-0863">Zinc-finger</keyword>
<evidence type="ECO:0000313" key="10">
    <source>
        <dbReference type="Proteomes" id="UP001152797"/>
    </source>
</evidence>
<keyword evidence="4" id="KW-1133">Transmembrane helix</keyword>
<reference evidence="8" key="2">
    <citation type="submission" date="2024-04" db="EMBL/GenBank/DDBJ databases">
        <authorList>
            <person name="Chen Y."/>
            <person name="Shah S."/>
            <person name="Dougan E. K."/>
            <person name="Thang M."/>
            <person name="Chan C."/>
        </authorList>
    </citation>
    <scope>NUCLEOTIDE SEQUENCE [LARGE SCALE GENOMIC DNA]</scope>
</reference>
<organism evidence="7">
    <name type="scientific">Cladocopium goreaui</name>
    <dbReference type="NCBI Taxonomy" id="2562237"/>
    <lineage>
        <taxon>Eukaryota</taxon>
        <taxon>Sar</taxon>
        <taxon>Alveolata</taxon>
        <taxon>Dinophyceae</taxon>
        <taxon>Suessiales</taxon>
        <taxon>Symbiodiniaceae</taxon>
        <taxon>Cladocopium</taxon>
    </lineage>
</organism>